<sequence length="83" mass="9545">KTTLRGLDYCFRPVNEAVVQHSLDVCIVSKPVFIFFSLIVLSLSLSSKHCVERDRNIRTPRSFPHPFNVPLQLSHLLQTRVAR</sequence>
<gene>
    <name evidence="1" type="ORF">TSPGSL018_21056</name>
</gene>
<organism evidence="1">
    <name type="scientific">Tetraselmis sp. GSL018</name>
    <dbReference type="NCBI Taxonomy" id="582737"/>
    <lineage>
        <taxon>Eukaryota</taxon>
        <taxon>Viridiplantae</taxon>
        <taxon>Chlorophyta</taxon>
        <taxon>core chlorophytes</taxon>
        <taxon>Chlorodendrophyceae</taxon>
        <taxon>Chlorodendrales</taxon>
        <taxon>Chlorodendraceae</taxon>
        <taxon>Tetraselmis</taxon>
    </lineage>
</organism>
<protein>
    <submittedName>
        <fullName evidence="1">Uncharacterized protein</fullName>
    </submittedName>
</protein>
<name>A0A061QXT0_9CHLO</name>
<dbReference type="EMBL" id="GBEZ01023631">
    <property type="protein sequence ID" value="JAC63269.1"/>
    <property type="molecule type" value="Transcribed_RNA"/>
</dbReference>
<feature type="non-terminal residue" evidence="1">
    <location>
        <position position="1"/>
    </location>
</feature>
<reference evidence="1" key="1">
    <citation type="submission" date="2014-05" db="EMBL/GenBank/DDBJ databases">
        <title>The transcriptome of the halophilic microalga Tetraselmis sp. GSL018 isolated from the Great Salt Lake, Utah.</title>
        <authorList>
            <person name="Jinkerson R.E."/>
            <person name="D'Adamo S."/>
            <person name="Posewitz M.C."/>
        </authorList>
    </citation>
    <scope>NUCLEOTIDE SEQUENCE</scope>
    <source>
        <strain evidence="1">GSL018</strain>
    </source>
</reference>
<dbReference type="AlphaFoldDB" id="A0A061QXT0"/>
<evidence type="ECO:0000313" key="1">
    <source>
        <dbReference type="EMBL" id="JAC63269.1"/>
    </source>
</evidence>
<proteinExistence type="predicted"/>
<accession>A0A061QXT0</accession>